<feature type="region of interest" description="Disordered" evidence="6">
    <location>
        <begin position="1"/>
        <end position="49"/>
    </location>
</feature>
<dbReference type="AlphaFoldDB" id="A0A1J1H7R5"/>
<evidence type="ECO:0000256" key="7">
    <source>
        <dbReference type="SAM" id="Phobius"/>
    </source>
</evidence>
<keyword evidence="4 7" id="KW-1133">Transmembrane helix</keyword>
<evidence type="ECO:0000256" key="4">
    <source>
        <dbReference type="ARBA" id="ARBA00022989"/>
    </source>
</evidence>
<dbReference type="SMART" id="SM01378">
    <property type="entry name" value="Romo1"/>
    <property type="match status" value="1"/>
</dbReference>
<comment type="subcellular location">
    <subcellularLocation>
        <location evidence="1">Membrane</location>
    </subcellularLocation>
</comment>
<dbReference type="PANTHER" id="PTHR28525:SF1">
    <property type="entry name" value="REACTIVE OXYGEN SPECIES MODULATOR 1"/>
    <property type="match status" value="1"/>
</dbReference>
<name>A0A1J1H7R5_PLARL</name>
<dbReference type="Proteomes" id="UP000220158">
    <property type="component" value="Chromosome 11"/>
</dbReference>
<gene>
    <name evidence="8" type="ORF">PRELSG_1116700</name>
</gene>
<evidence type="ECO:0008006" key="10">
    <source>
        <dbReference type="Google" id="ProtNLM"/>
    </source>
</evidence>
<feature type="transmembrane region" description="Helical" evidence="7">
    <location>
        <begin position="148"/>
        <end position="171"/>
    </location>
</feature>
<evidence type="ECO:0000256" key="1">
    <source>
        <dbReference type="ARBA" id="ARBA00004370"/>
    </source>
</evidence>
<evidence type="ECO:0000256" key="6">
    <source>
        <dbReference type="SAM" id="MobiDB-lite"/>
    </source>
</evidence>
<dbReference type="EMBL" id="LN835306">
    <property type="protein sequence ID" value="CRH00821.1"/>
    <property type="molecule type" value="Genomic_DNA"/>
</dbReference>
<keyword evidence="5 7" id="KW-0472">Membrane</keyword>
<dbReference type="VEuPathDB" id="PlasmoDB:PRELSG_1116700"/>
<dbReference type="OrthoDB" id="422939at2759"/>
<dbReference type="Pfam" id="PF10247">
    <property type="entry name" value="Romo1"/>
    <property type="match status" value="1"/>
</dbReference>
<dbReference type="RefSeq" id="XP_028533823.1">
    <property type="nucleotide sequence ID" value="XM_028677432.1"/>
</dbReference>
<feature type="compositionally biased region" description="Basic and acidic residues" evidence="6">
    <location>
        <begin position="34"/>
        <end position="48"/>
    </location>
</feature>
<evidence type="ECO:0000313" key="9">
    <source>
        <dbReference type="Proteomes" id="UP000220158"/>
    </source>
</evidence>
<dbReference type="GO" id="GO:0045039">
    <property type="term" value="P:protein insertion into mitochondrial inner membrane"/>
    <property type="evidence" value="ECO:0007669"/>
    <property type="project" value="TreeGrafter"/>
</dbReference>
<reference evidence="8 9" key="1">
    <citation type="submission" date="2015-04" db="EMBL/GenBank/DDBJ databases">
        <authorList>
            <consortium name="Pathogen Informatics"/>
        </authorList>
    </citation>
    <scope>NUCLEOTIDE SEQUENCE [LARGE SCALE GENOMIC DNA]</scope>
    <source>
        <strain evidence="8 9">SGS1</strain>
    </source>
</reference>
<evidence type="ECO:0000256" key="3">
    <source>
        <dbReference type="ARBA" id="ARBA00022692"/>
    </source>
</evidence>
<accession>A0A1J1H7R5</accession>
<dbReference type="GO" id="GO:0005744">
    <property type="term" value="C:TIM23 mitochondrial import inner membrane translocase complex"/>
    <property type="evidence" value="ECO:0007669"/>
    <property type="project" value="TreeGrafter"/>
</dbReference>
<feature type="transmembrane region" description="Helical" evidence="7">
    <location>
        <begin position="120"/>
        <end position="142"/>
    </location>
</feature>
<dbReference type="InterPro" id="IPR018450">
    <property type="entry name" value="Romo1/Mgr2"/>
</dbReference>
<dbReference type="GO" id="GO:0030150">
    <property type="term" value="P:protein import into mitochondrial matrix"/>
    <property type="evidence" value="ECO:0007669"/>
    <property type="project" value="TreeGrafter"/>
</dbReference>
<comment type="similarity">
    <text evidence="2">Belongs to the MGR2 family.</text>
</comment>
<keyword evidence="3 7" id="KW-0812">Transmembrane</keyword>
<keyword evidence="9" id="KW-1185">Reference proteome</keyword>
<dbReference type="KEGG" id="prel:PRELSG_1116700"/>
<evidence type="ECO:0000256" key="2">
    <source>
        <dbReference type="ARBA" id="ARBA00007839"/>
    </source>
</evidence>
<evidence type="ECO:0000313" key="8">
    <source>
        <dbReference type="EMBL" id="CRH00821.1"/>
    </source>
</evidence>
<protein>
    <recommendedName>
        <fullName evidence="10">Reactive oxygen species modulator 1</fullName>
    </recommendedName>
</protein>
<sequence>MNWFRKKESSEKKTVKSEYDDYVAPPPFGNHLAAEPEKPKSLNEKNLTEFKGFTPPPKFEFKEDTSNNIYDEDFSKYTSNNIIDSATYDDKKYFSYDDKNNFFDLSLSNRTRACLESIKMGVKMGSMVGGIFGSLTGLYASFAHKNFFIFPVSVIGGAVSFGFFLGCGMIVRC</sequence>
<dbReference type="OMA" id="HKNLFIF"/>
<proteinExistence type="inferred from homology"/>
<organism evidence="8 9">
    <name type="scientific">Plasmodium relictum</name>
    <dbReference type="NCBI Taxonomy" id="85471"/>
    <lineage>
        <taxon>Eukaryota</taxon>
        <taxon>Sar</taxon>
        <taxon>Alveolata</taxon>
        <taxon>Apicomplexa</taxon>
        <taxon>Aconoidasida</taxon>
        <taxon>Haemosporida</taxon>
        <taxon>Plasmodiidae</taxon>
        <taxon>Plasmodium</taxon>
        <taxon>Plasmodium (Haemamoeba)</taxon>
    </lineage>
</organism>
<dbReference type="GeneID" id="39736945"/>
<feature type="compositionally biased region" description="Basic and acidic residues" evidence="6">
    <location>
        <begin position="1"/>
        <end position="19"/>
    </location>
</feature>
<dbReference type="PANTHER" id="PTHR28525">
    <property type="entry name" value="REACTIVE OXYGEN SPECIES MODULATOR 1"/>
    <property type="match status" value="1"/>
</dbReference>
<evidence type="ECO:0000256" key="5">
    <source>
        <dbReference type="ARBA" id="ARBA00023136"/>
    </source>
</evidence>